<proteinExistence type="inferred from homology"/>
<dbReference type="PANTHER" id="PTHR42951:SF4">
    <property type="entry name" value="ACYL-COENZYME A THIOESTERASE MBLAC2"/>
    <property type="match status" value="1"/>
</dbReference>
<dbReference type="SMART" id="SM00849">
    <property type="entry name" value="Lactamase_B"/>
    <property type="match status" value="1"/>
</dbReference>
<reference evidence="3 4" key="1">
    <citation type="submission" date="2017-10" db="EMBL/GenBank/DDBJ databases">
        <title>Two draft genome sequences of Pusillimonas sp. strains isolated from a nitrate- and radionuclide-contaminated groundwater in Russia.</title>
        <authorList>
            <person name="Grouzdev D.S."/>
            <person name="Tourova T.P."/>
            <person name="Goeva M.A."/>
            <person name="Babich T.L."/>
            <person name="Sokolova D.S."/>
            <person name="Abdullin R."/>
            <person name="Poltaraus A.B."/>
            <person name="Toshchakov S.V."/>
            <person name="Nazina T.N."/>
        </authorList>
    </citation>
    <scope>NUCLEOTIDE SEQUENCE [LARGE SCALE GENOMIC DNA]</scope>
    <source>
        <strain evidence="3 4">JR1/69-3-13</strain>
    </source>
</reference>
<evidence type="ECO:0000313" key="3">
    <source>
        <dbReference type="EMBL" id="PLC51648.1"/>
    </source>
</evidence>
<dbReference type="GO" id="GO:0017001">
    <property type="term" value="P:antibiotic catabolic process"/>
    <property type="evidence" value="ECO:0007669"/>
    <property type="project" value="UniProtKB-ARBA"/>
</dbReference>
<dbReference type="Gene3D" id="3.60.15.10">
    <property type="entry name" value="Ribonuclease Z/Hydroxyacylglutathione hydrolase-like"/>
    <property type="match status" value="1"/>
</dbReference>
<comment type="similarity">
    <text evidence="1">Belongs to the metallo-beta-lactamase superfamily. Class-B beta-lactamase family.</text>
</comment>
<dbReference type="InterPro" id="IPR036866">
    <property type="entry name" value="RibonucZ/Hydroxyglut_hydro"/>
</dbReference>
<feature type="domain" description="Metallo-beta-lactamase" evidence="2">
    <location>
        <begin position="77"/>
        <end position="261"/>
    </location>
</feature>
<evidence type="ECO:0000256" key="1">
    <source>
        <dbReference type="ARBA" id="ARBA00005250"/>
    </source>
</evidence>
<dbReference type="Proteomes" id="UP000234190">
    <property type="component" value="Unassembled WGS sequence"/>
</dbReference>
<dbReference type="PANTHER" id="PTHR42951">
    <property type="entry name" value="METALLO-BETA-LACTAMASE DOMAIN-CONTAINING"/>
    <property type="match status" value="1"/>
</dbReference>
<dbReference type="InterPro" id="IPR050855">
    <property type="entry name" value="NDM-1-like"/>
</dbReference>
<dbReference type="OrthoDB" id="1273797at2"/>
<comment type="caution">
    <text evidence="3">The sequence shown here is derived from an EMBL/GenBank/DDBJ whole genome shotgun (WGS) entry which is preliminary data.</text>
</comment>
<dbReference type="NCBIfam" id="TIGR04559">
    <property type="entry name" value="SoxH_rel_PQQ_2"/>
    <property type="match status" value="1"/>
</dbReference>
<sequence length="333" mass="35822">METLNQFGVHASSVAAPWPAHAFTGFAKCLCAPLLCCAIPSVVVGATDPLPVQEVAAGVFVHQGVHEDAVPGNYGAIANVGFIVGGKCVAVIDTGGSFAQGKALRAAISRQTSLPVCYVINTHVHPDHVYGNAAFVADKAEFIGHHYLAASMRSRGSYYAAYLERTIGPELARPSILIPPSVQVKGTHQLDLGERKLTIQAWPTSHTDNDLTVLDETTATLWTGDLVFRERIPSLDGKLSGWLTTMESLARVPAKLVVPGHGPVSTDWPAVMKPQQQYLQQLRADVRAALKAKRSIQQATAEIGASNPSQWQLFDGSHRQNVTAAFTELEWED</sequence>
<dbReference type="GO" id="GO:0016787">
    <property type="term" value="F:hydrolase activity"/>
    <property type="evidence" value="ECO:0007669"/>
    <property type="project" value="UniProtKB-KW"/>
</dbReference>
<accession>A0A2N4U9I1</accession>
<organism evidence="3 4">
    <name type="scientific">Pollutimonas subterranea</name>
    <dbReference type="NCBI Taxonomy" id="2045210"/>
    <lineage>
        <taxon>Bacteria</taxon>
        <taxon>Pseudomonadati</taxon>
        <taxon>Pseudomonadota</taxon>
        <taxon>Betaproteobacteria</taxon>
        <taxon>Burkholderiales</taxon>
        <taxon>Alcaligenaceae</taxon>
        <taxon>Pollutimonas</taxon>
    </lineage>
</organism>
<gene>
    <name evidence="3" type="ORF">CR159_01050</name>
</gene>
<keyword evidence="4" id="KW-1185">Reference proteome</keyword>
<dbReference type="InterPro" id="IPR001279">
    <property type="entry name" value="Metallo-B-lactamas"/>
</dbReference>
<keyword evidence="3" id="KW-0378">Hydrolase</keyword>
<evidence type="ECO:0000313" key="4">
    <source>
        <dbReference type="Proteomes" id="UP000234190"/>
    </source>
</evidence>
<dbReference type="AlphaFoldDB" id="A0A2N4U9I1"/>
<dbReference type="InterPro" id="IPR030829">
    <property type="entry name" value="SoxH-rel_PQQ_2"/>
</dbReference>
<dbReference type="Pfam" id="PF00753">
    <property type="entry name" value="Lactamase_B"/>
    <property type="match status" value="1"/>
</dbReference>
<protein>
    <submittedName>
        <fullName evidence="3">MBL fold metallo-hydrolase</fullName>
    </submittedName>
</protein>
<dbReference type="EMBL" id="PDNW01000001">
    <property type="protein sequence ID" value="PLC51648.1"/>
    <property type="molecule type" value="Genomic_DNA"/>
</dbReference>
<name>A0A2N4U9I1_9BURK</name>
<evidence type="ECO:0000259" key="2">
    <source>
        <dbReference type="SMART" id="SM00849"/>
    </source>
</evidence>
<dbReference type="SUPFAM" id="SSF56281">
    <property type="entry name" value="Metallo-hydrolase/oxidoreductase"/>
    <property type="match status" value="1"/>
</dbReference>
<dbReference type="RefSeq" id="WP_102072139.1">
    <property type="nucleotide sequence ID" value="NZ_PDNW01000001.1"/>
</dbReference>
<dbReference type="CDD" id="cd16282">
    <property type="entry name" value="metallo-hydrolase-like_MBL-fold"/>
    <property type="match status" value="1"/>
</dbReference>